<dbReference type="GO" id="GO:0007266">
    <property type="term" value="P:Rho protein signal transduction"/>
    <property type="evidence" value="ECO:0007669"/>
    <property type="project" value="TreeGrafter"/>
</dbReference>
<accession>A0A915JUF9</accession>
<sequence>LLDEFADVLANCGQVTPGKPLEDVKLFLIDNPCYEKLNENDVIEVYDQYQDALAESSYEQKKLIENEAQYATIESLWNNESCCTLHYLSMDTEGLYRIPGNQNQAQDLEHIFQRNCYSPSDFDTLHLPVC</sequence>
<keyword evidence="2" id="KW-1185">Reference proteome</keyword>
<dbReference type="GO" id="GO:0005829">
    <property type="term" value="C:cytosol"/>
    <property type="evidence" value="ECO:0007669"/>
    <property type="project" value="TreeGrafter"/>
</dbReference>
<reference evidence="3" key="1">
    <citation type="submission" date="2022-11" db="UniProtKB">
        <authorList>
            <consortium name="WormBaseParasite"/>
        </authorList>
    </citation>
    <scope>IDENTIFICATION</scope>
</reference>
<dbReference type="InterPro" id="IPR008936">
    <property type="entry name" value="Rho_GTPase_activation_prot"/>
</dbReference>
<name>A0A915JUF9_ROMCU</name>
<dbReference type="InterPro" id="IPR057284">
    <property type="entry name" value="FF_RHG35_4th"/>
</dbReference>
<dbReference type="GO" id="GO:0008361">
    <property type="term" value="P:regulation of cell size"/>
    <property type="evidence" value="ECO:0007669"/>
    <property type="project" value="TreeGrafter"/>
</dbReference>
<dbReference type="PANTHER" id="PTHR46005:SF4">
    <property type="entry name" value="RHO GTPASE-ACTIVATING PROTEIN 190"/>
    <property type="match status" value="1"/>
</dbReference>
<dbReference type="InterPro" id="IPR051978">
    <property type="entry name" value="Rho-GAP_domain"/>
</dbReference>
<evidence type="ECO:0000313" key="2">
    <source>
        <dbReference type="Proteomes" id="UP000887565"/>
    </source>
</evidence>
<protein>
    <recommendedName>
        <fullName evidence="1">Rho GTPase-activating protein 35-like FF domain-containing protein</fullName>
    </recommendedName>
</protein>
<dbReference type="PANTHER" id="PTHR46005">
    <property type="entry name" value="RHO GTPASE-ACTIVATING PROTEIN 190"/>
    <property type="match status" value="1"/>
</dbReference>
<dbReference type="GO" id="GO:0005096">
    <property type="term" value="F:GTPase activator activity"/>
    <property type="evidence" value="ECO:0007669"/>
    <property type="project" value="TreeGrafter"/>
</dbReference>
<proteinExistence type="predicted"/>
<feature type="domain" description="Rho GTPase-activating protein 35-like FF" evidence="1">
    <location>
        <begin position="3"/>
        <end position="53"/>
    </location>
</feature>
<evidence type="ECO:0000259" key="1">
    <source>
        <dbReference type="Pfam" id="PF23083"/>
    </source>
</evidence>
<evidence type="ECO:0000313" key="3">
    <source>
        <dbReference type="WBParaSite" id="nRc.2.0.1.t29995-RA"/>
    </source>
</evidence>
<dbReference type="AlphaFoldDB" id="A0A915JUF9"/>
<dbReference type="SUPFAM" id="SSF48350">
    <property type="entry name" value="GTPase activation domain, GAP"/>
    <property type="match status" value="1"/>
</dbReference>
<dbReference type="WBParaSite" id="nRc.2.0.1.t29995-RA">
    <property type="protein sequence ID" value="nRc.2.0.1.t29995-RA"/>
    <property type="gene ID" value="nRc.2.0.1.g29995"/>
</dbReference>
<dbReference type="GO" id="GO:0050770">
    <property type="term" value="P:regulation of axonogenesis"/>
    <property type="evidence" value="ECO:0007669"/>
    <property type="project" value="TreeGrafter"/>
</dbReference>
<dbReference type="Proteomes" id="UP000887565">
    <property type="component" value="Unplaced"/>
</dbReference>
<organism evidence="2 3">
    <name type="scientific">Romanomermis culicivorax</name>
    <name type="common">Nematode worm</name>
    <dbReference type="NCBI Taxonomy" id="13658"/>
    <lineage>
        <taxon>Eukaryota</taxon>
        <taxon>Metazoa</taxon>
        <taxon>Ecdysozoa</taxon>
        <taxon>Nematoda</taxon>
        <taxon>Enoplea</taxon>
        <taxon>Dorylaimia</taxon>
        <taxon>Mermithida</taxon>
        <taxon>Mermithoidea</taxon>
        <taxon>Mermithidae</taxon>
        <taxon>Romanomermis</taxon>
    </lineage>
</organism>
<dbReference type="Pfam" id="PF23083">
    <property type="entry name" value="FF_RHG35_4th"/>
    <property type="match status" value="1"/>
</dbReference>